<dbReference type="PANTHER" id="PTHR33778">
    <property type="entry name" value="PROTEIN MGTC"/>
    <property type="match status" value="1"/>
</dbReference>
<evidence type="ECO:0000259" key="8">
    <source>
        <dbReference type="Pfam" id="PF02308"/>
    </source>
</evidence>
<keyword evidence="6 7" id="KW-0472">Membrane</keyword>
<keyword evidence="4 7" id="KW-0812">Transmembrane</keyword>
<dbReference type="GO" id="GO:0005886">
    <property type="term" value="C:plasma membrane"/>
    <property type="evidence" value="ECO:0007669"/>
    <property type="project" value="UniProtKB-SubCell"/>
</dbReference>
<evidence type="ECO:0000256" key="3">
    <source>
        <dbReference type="ARBA" id="ARBA00022475"/>
    </source>
</evidence>
<evidence type="ECO:0000256" key="5">
    <source>
        <dbReference type="ARBA" id="ARBA00022989"/>
    </source>
</evidence>
<keyword evidence="5 7" id="KW-1133">Transmembrane helix</keyword>
<reference evidence="9 10" key="1">
    <citation type="submission" date="2019-03" db="EMBL/GenBank/DDBJ databases">
        <title>Genomic Encyclopedia of Type Strains, Phase IV (KMG-IV): sequencing the most valuable type-strain genomes for metagenomic binning, comparative biology and taxonomic classification.</title>
        <authorList>
            <person name="Goeker M."/>
        </authorList>
    </citation>
    <scope>NUCLEOTIDE SEQUENCE [LARGE SCALE GENOMIC DNA]</scope>
    <source>
        <strain evidence="9 10">DSM 28559</strain>
    </source>
</reference>
<dbReference type="InterPro" id="IPR003416">
    <property type="entry name" value="MgtC/SapB/SrpB/YhiD_fam"/>
</dbReference>
<dbReference type="PANTHER" id="PTHR33778:SF1">
    <property type="entry name" value="MAGNESIUM TRANSPORTER YHID-RELATED"/>
    <property type="match status" value="1"/>
</dbReference>
<protein>
    <submittedName>
        <fullName evidence="9">Putative Mg2+ transporter-C (MgtC) family protein</fullName>
    </submittedName>
</protein>
<evidence type="ECO:0000256" key="4">
    <source>
        <dbReference type="ARBA" id="ARBA00022692"/>
    </source>
</evidence>
<evidence type="ECO:0000256" key="2">
    <source>
        <dbReference type="ARBA" id="ARBA00009298"/>
    </source>
</evidence>
<dbReference type="InterPro" id="IPR049177">
    <property type="entry name" value="MgtC_SapB_SrpB_YhiD_N"/>
</dbReference>
<dbReference type="PRINTS" id="PR01837">
    <property type="entry name" value="MGTCSAPBPROT"/>
</dbReference>
<feature type="domain" description="MgtC/SapB/SrpB/YhiD N-terminal" evidence="8">
    <location>
        <begin position="25"/>
        <end position="152"/>
    </location>
</feature>
<gene>
    <name evidence="9" type="ORF">EV212_103218</name>
</gene>
<comment type="subcellular location">
    <subcellularLocation>
        <location evidence="1">Cell membrane</location>
        <topology evidence="1">Multi-pass membrane protein</topology>
    </subcellularLocation>
</comment>
<name>A0A4R2LCP0_9FIRM</name>
<dbReference type="Proteomes" id="UP000295711">
    <property type="component" value="Unassembled WGS sequence"/>
</dbReference>
<feature type="transmembrane region" description="Helical" evidence="7">
    <location>
        <begin position="113"/>
        <end position="144"/>
    </location>
</feature>
<comment type="caution">
    <text evidence="9">The sequence shown here is derived from an EMBL/GenBank/DDBJ whole genome shotgun (WGS) entry which is preliminary data.</text>
</comment>
<organism evidence="9 10">
    <name type="scientific">Frisingicoccus caecimuris</name>
    <dbReference type="NCBI Taxonomy" id="1796636"/>
    <lineage>
        <taxon>Bacteria</taxon>
        <taxon>Bacillati</taxon>
        <taxon>Bacillota</taxon>
        <taxon>Clostridia</taxon>
        <taxon>Lachnospirales</taxon>
        <taxon>Lachnospiraceae</taxon>
        <taxon>Frisingicoccus</taxon>
    </lineage>
</organism>
<evidence type="ECO:0000313" key="9">
    <source>
        <dbReference type="EMBL" id="TCO85496.1"/>
    </source>
</evidence>
<feature type="transmembrane region" description="Helical" evidence="7">
    <location>
        <begin position="82"/>
        <end position="101"/>
    </location>
</feature>
<evidence type="ECO:0000313" key="10">
    <source>
        <dbReference type="Proteomes" id="UP000295711"/>
    </source>
</evidence>
<keyword evidence="10" id="KW-1185">Reference proteome</keyword>
<keyword evidence="3" id="KW-1003">Cell membrane</keyword>
<feature type="transmembrane region" description="Helical" evidence="7">
    <location>
        <begin position="50"/>
        <end position="70"/>
    </location>
</feature>
<feature type="transmembrane region" description="Helical" evidence="7">
    <location>
        <begin position="12"/>
        <end position="38"/>
    </location>
</feature>
<dbReference type="Pfam" id="PF02308">
    <property type="entry name" value="MgtC"/>
    <property type="match status" value="1"/>
</dbReference>
<dbReference type="OrthoDB" id="9811198at2"/>
<dbReference type="AlphaFoldDB" id="A0A4R2LCP0"/>
<evidence type="ECO:0000256" key="7">
    <source>
        <dbReference type="SAM" id="Phobius"/>
    </source>
</evidence>
<sequence length="236" mass="25960">MNMEVLQAINEYLHTFSIPVVLIRLLLATICGGVIGFFRSMKKRGAGFKTHILVCLGATLIMMTGEYVFRFVSNGTGDVARMAAQVVSGVGFLGAGTIMVTGRNQIKGLTTAAGLWACSGIGLAIGIGFYSGAIICTAIVFFVYNYLQKIDEFAYEHSRVYDLYVEFESRKYITPFMSAMKERGFKFLSLELSKSKKNKDDIVNATMSLEVSTKSKGVDVHTFIEELEGVNSVEEM</sequence>
<dbReference type="RefSeq" id="WP_132089868.1">
    <property type="nucleotide sequence ID" value="NZ_JANKAQ010000003.1"/>
</dbReference>
<accession>A0A4R2LCP0</accession>
<evidence type="ECO:0000256" key="6">
    <source>
        <dbReference type="ARBA" id="ARBA00023136"/>
    </source>
</evidence>
<dbReference type="EMBL" id="SLXA01000003">
    <property type="protein sequence ID" value="TCO85496.1"/>
    <property type="molecule type" value="Genomic_DNA"/>
</dbReference>
<proteinExistence type="inferred from homology"/>
<evidence type="ECO:0000256" key="1">
    <source>
        <dbReference type="ARBA" id="ARBA00004651"/>
    </source>
</evidence>
<comment type="similarity">
    <text evidence="2">Belongs to the MgtC/SapB family.</text>
</comment>